<dbReference type="AlphaFoldDB" id="A0A433UZ87"/>
<dbReference type="Proteomes" id="UP000271624">
    <property type="component" value="Unassembled WGS sequence"/>
</dbReference>
<proteinExistence type="predicted"/>
<feature type="transmembrane region" description="Helical" evidence="1">
    <location>
        <begin position="21"/>
        <end position="44"/>
    </location>
</feature>
<sequence>MEIYQGQFGEFTVDSDDRRGVIIYRTGLAVAASCFATGAILVLFNNNPNIYPLLTPLYTCFSIALGVSLLFIHIYMAALHRALQAFWVIGSIAALFVAHTDPQPFAVTVYTHPLTILGIGFTFAALTGIFFKEAFCFNRLETKILTPLVPTLLLGHMLGILPLQWERALLGIWAIFFVVFATRKLIQAIPPDIGDKSVFAYLKAQQKEQPST</sequence>
<keyword evidence="1" id="KW-0472">Membrane</keyword>
<protein>
    <recommendedName>
        <fullName evidence="4">Integral membrane protein</fullName>
    </recommendedName>
</protein>
<dbReference type="Pfam" id="PF10063">
    <property type="entry name" value="DUF2301"/>
    <property type="match status" value="1"/>
</dbReference>
<gene>
    <name evidence="2" type="ORF">DSM106972_078550</name>
</gene>
<dbReference type="OrthoDB" id="458254at2"/>
<accession>A0A433UZ87</accession>
<comment type="caution">
    <text evidence="2">The sequence shown here is derived from an EMBL/GenBank/DDBJ whole genome shotgun (WGS) entry which is preliminary data.</text>
</comment>
<dbReference type="PANTHER" id="PTHR36716:SF2">
    <property type="entry name" value="F3H9.20 PROTEIN"/>
    <property type="match status" value="1"/>
</dbReference>
<name>A0A433UZ87_9CYAN</name>
<feature type="transmembrane region" description="Helical" evidence="1">
    <location>
        <begin position="168"/>
        <end position="186"/>
    </location>
</feature>
<evidence type="ECO:0008006" key="4">
    <source>
        <dbReference type="Google" id="ProtNLM"/>
    </source>
</evidence>
<evidence type="ECO:0000313" key="3">
    <source>
        <dbReference type="Proteomes" id="UP000271624"/>
    </source>
</evidence>
<feature type="transmembrane region" description="Helical" evidence="1">
    <location>
        <begin position="82"/>
        <end position="98"/>
    </location>
</feature>
<dbReference type="PANTHER" id="PTHR36716">
    <property type="entry name" value="F3H9.20 PROTEIN"/>
    <property type="match status" value="1"/>
</dbReference>
<keyword evidence="1" id="KW-1133">Transmembrane helix</keyword>
<evidence type="ECO:0000313" key="2">
    <source>
        <dbReference type="EMBL" id="RUS99153.1"/>
    </source>
</evidence>
<feature type="transmembrane region" description="Helical" evidence="1">
    <location>
        <begin position="50"/>
        <end position="75"/>
    </location>
</feature>
<dbReference type="RefSeq" id="WP_127085924.1">
    <property type="nucleotide sequence ID" value="NZ_RSCL01000027.1"/>
</dbReference>
<evidence type="ECO:0000256" key="1">
    <source>
        <dbReference type="SAM" id="Phobius"/>
    </source>
</evidence>
<reference evidence="2" key="2">
    <citation type="journal article" date="2019" name="Genome Biol. Evol.">
        <title>Day and night: Metabolic profiles and evolutionary relationships of six axenic non-marine cyanobacteria.</title>
        <authorList>
            <person name="Will S.E."/>
            <person name="Henke P."/>
            <person name="Boedeker C."/>
            <person name="Huang S."/>
            <person name="Brinkmann H."/>
            <person name="Rohde M."/>
            <person name="Jarek M."/>
            <person name="Friedl T."/>
            <person name="Seufert S."/>
            <person name="Schumacher M."/>
            <person name="Overmann J."/>
            <person name="Neumann-Schaal M."/>
            <person name="Petersen J."/>
        </authorList>
    </citation>
    <scope>NUCLEOTIDE SEQUENCE [LARGE SCALE GENOMIC DNA]</scope>
    <source>
        <strain evidence="2">PCC 7102</strain>
    </source>
</reference>
<feature type="transmembrane region" description="Helical" evidence="1">
    <location>
        <begin position="144"/>
        <end position="162"/>
    </location>
</feature>
<feature type="transmembrane region" description="Helical" evidence="1">
    <location>
        <begin position="110"/>
        <end position="132"/>
    </location>
</feature>
<keyword evidence="3" id="KW-1185">Reference proteome</keyword>
<dbReference type="InterPro" id="IPR019275">
    <property type="entry name" value="DUF2301"/>
</dbReference>
<organism evidence="2 3">
    <name type="scientific">Dulcicalothrix desertica PCC 7102</name>
    <dbReference type="NCBI Taxonomy" id="232991"/>
    <lineage>
        <taxon>Bacteria</taxon>
        <taxon>Bacillati</taxon>
        <taxon>Cyanobacteriota</taxon>
        <taxon>Cyanophyceae</taxon>
        <taxon>Nostocales</taxon>
        <taxon>Calotrichaceae</taxon>
        <taxon>Dulcicalothrix</taxon>
    </lineage>
</organism>
<keyword evidence="1" id="KW-0812">Transmembrane</keyword>
<dbReference type="EMBL" id="RSCL01000027">
    <property type="protein sequence ID" value="RUS99153.1"/>
    <property type="molecule type" value="Genomic_DNA"/>
</dbReference>
<reference evidence="2" key="1">
    <citation type="submission" date="2018-12" db="EMBL/GenBank/DDBJ databases">
        <authorList>
            <person name="Will S."/>
            <person name="Neumann-Schaal M."/>
            <person name="Henke P."/>
        </authorList>
    </citation>
    <scope>NUCLEOTIDE SEQUENCE</scope>
    <source>
        <strain evidence="2">PCC 7102</strain>
    </source>
</reference>